<dbReference type="SUPFAM" id="SSF53822">
    <property type="entry name" value="Periplasmic binding protein-like I"/>
    <property type="match status" value="1"/>
</dbReference>
<keyword evidence="3" id="KW-0804">Transcription</keyword>
<proteinExistence type="predicted"/>
<dbReference type="Proteomes" id="UP001494588">
    <property type="component" value="Unassembled WGS sequence"/>
</dbReference>
<evidence type="ECO:0000256" key="2">
    <source>
        <dbReference type="ARBA" id="ARBA00023125"/>
    </source>
</evidence>
<dbReference type="InterPro" id="IPR028082">
    <property type="entry name" value="Peripla_BP_I"/>
</dbReference>
<accession>A0ABU9QQ25</accession>
<evidence type="ECO:0000256" key="1">
    <source>
        <dbReference type="ARBA" id="ARBA00023015"/>
    </source>
</evidence>
<comment type="caution">
    <text evidence="5">The sequence shown here is derived from an EMBL/GenBank/DDBJ whole genome shotgun (WGS) entry which is preliminary data.</text>
</comment>
<keyword evidence="2" id="KW-0238">DNA-binding</keyword>
<evidence type="ECO:0000313" key="6">
    <source>
        <dbReference type="Proteomes" id="UP001494588"/>
    </source>
</evidence>
<protein>
    <submittedName>
        <fullName evidence="5">Substrate-binding domain-containing protein</fullName>
    </submittedName>
</protein>
<organism evidence="5 6">
    <name type="scientific">Paraburkholderia sabiae</name>
    <dbReference type="NCBI Taxonomy" id="273251"/>
    <lineage>
        <taxon>Bacteria</taxon>
        <taxon>Pseudomonadati</taxon>
        <taxon>Pseudomonadota</taxon>
        <taxon>Betaproteobacteria</taxon>
        <taxon>Burkholderiales</taxon>
        <taxon>Burkholderiaceae</taxon>
        <taxon>Paraburkholderia</taxon>
    </lineage>
</organism>
<dbReference type="Gene3D" id="3.40.50.2300">
    <property type="match status" value="1"/>
</dbReference>
<feature type="domain" description="Transcriptional regulator LacI/GalR-like sensor" evidence="4">
    <location>
        <begin position="16"/>
        <end position="116"/>
    </location>
</feature>
<gene>
    <name evidence="5" type="ORF">V4C55_38335</name>
</gene>
<evidence type="ECO:0000256" key="3">
    <source>
        <dbReference type="ARBA" id="ARBA00023163"/>
    </source>
</evidence>
<dbReference type="EMBL" id="JAZHGC010000055">
    <property type="protein sequence ID" value="MEM5291592.1"/>
    <property type="molecule type" value="Genomic_DNA"/>
</dbReference>
<reference evidence="5 6" key="1">
    <citation type="submission" date="2024-01" db="EMBL/GenBank/DDBJ databases">
        <title>The diversity of rhizobia nodulating Mimosa spp. in eleven states of Brazil covering several biomes is determined by host plant, location, and edaphic factors.</title>
        <authorList>
            <person name="Rouws L."/>
            <person name="Barauna A."/>
            <person name="Beukes C."/>
            <person name="De Faria S.M."/>
            <person name="Gross E."/>
            <person name="Dos Reis Junior F.B."/>
            <person name="Simon M."/>
            <person name="Maluk M."/>
            <person name="Odee D.W."/>
            <person name="Kenicer G."/>
            <person name="Young J.P.W."/>
            <person name="Reis V.M."/>
            <person name="Zilli J."/>
            <person name="James E.K."/>
        </authorList>
    </citation>
    <scope>NUCLEOTIDE SEQUENCE [LARGE SCALE GENOMIC DNA]</scope>
    <source>
        <strain evidence="5 6">JPY77</strain>
    </source>
</reference>
<sequence>MIVGTLSRASRLKAMTRILSCNPRPTAVIVENPPCGAGTIRALVEAGVTHGSQMSIISNGGSHPDTLMGYNSTILQSAFPHDGGMTIIELMLAVLNGEPAEKLDVLWQPSLEIRNSDGPCID</sequence>
<evidence type="ECO:0000259" key="4">
    <source>
        <dbReference type="Pfam" id="PF13377"/>
    </source>
</evidence>
<dbReference type="Pfam" id="PF13377">
    <property type="entry name" value="Peripla_BP_3"/>
    <property type="match status" value="1"/>
</dbReference>
<dbReference type="InterPro" id="IPR046335">
    <property type="entry name" value="LacI/GalR-like_sensor"/>
</dbReference>
<dbReference type="RefSeq" id="WP_233472140.1">
    <property type="nucleotide sequence ID" value="NZ_CAJHCS010000046.1"/>
</dbReference>
<keyword evidence="1" id="KW-0805">Transcription regulation</keyword>
<name>A0ABU9QQ25_9BURK</name>
<keyword evidence="6" id="KW-1185">Reference proteome</keyword>
<evidence type="ECO:0000313" key="5">
    <source>
        <dbReference type="EMBL" id="MEM5291592.1"/>
    </source>
</evidence>